<dbReference type="SUPFAM" id="SSF103473">
    <property type="entry name" value="MFS general substrate transporter"/>
    <property type="match status" value="2"/>
</dbReference>
<dbReference type="InterPro" id="IPR036259">
    <property type="entry name" value="MFS_trans_sf"/>
</dbReference>
<dbReference type="PROSITE" id="PS50850">
    <property type="entry name" value="MFS"/>
    <property type="match status" value="1"/>
</dbReference>
<dbReference type="AlphaFoldDB" id="A0A6A6XGU1"/>
<organism evidence="7 8">
    <name type="scientific">Melanomma pulvis-pyrius CBS 109.77</name>
    <dbReference type="NCBI Taxonomy" id="1314802"/>
    <lineage>
        <taxon>Eukaryota</taxon>
        <taxon>Fungi</taxon>
        <taxon>Dikarya</taxon>
        <taxon>Ascomycota</taxon>
        <taxon>Pezizomycotina</taxon>
        <taxon>Dothideomycetes</taxon>
        <taxon>Pleosporomycetidae</taxon>
        <taxon>Pleosporales</taxon>
        <taxon>Melanommataceae</taxon>
        <taxon>Melanomma</taxon>
    </lineage>
</organism>
<feature type="transmembrane region" description="Helical" evidence="5">
    <location>
        <begin position="172"/>
        <end position="192"/>
    </location>
</feature>
<dbReference type="EMBL" id="MU001857">
    <property type="protein sequence ID" value="KAF2795478.1"/>
    <property type="molecule type" value="Genomic_DNA"/>
</dbReference>
<feature type="transmembrane region" description="Helical" evidence="5">
    <location>
        <begin position="241"/>
        <end position="269"/>
    </location>
</feature>
<name>A0A6A6XGU1_9PLEO</name>
<evidence type="ECO:0000256" key="2">
    <source>
        <dbReference type="ARBA" id="ARBA00022692"/>
    </source>
</evidence>
<dbReference type="PANTHER" id="PTHR23501:SF43">
    <property type="entry name" value="MULTIDRUG TRANSPORTER, PUTATIVE (AFU_ORTHOLOGUE AFUA_6G03040)-RELATED"/>
    <property type="match status" value="1"/>
</dbReference>
<dbReference type="GO" id="GO:0005886">
    <property type="term" value="C:plasma membrane"/>
    <property type="evidence" value="ECO:0007669"/>
    <property type="project" value="TreeGrafter"/>
</dbReference>
<feature type="transmembrane region" description="Helical" evidence="5">
    <location>
        <begin position="54"/>
        <end position="72"/>
    </location>
</feature>
<evidence type="ECO:0000313" key="8">
    <source>
        <dbReference type="Proteomes" id="UP000799757"/>
    </source>
</evidence>
<dbReference type="GO" id="GO:0022857">
    <property type="term" value="F:transmembrane transporter activity"/>
    <property type="evidence" value="ECO:0007669"/>
    <property type="project" value="InterPro"/>
</dbReference>
<dbReference type="OrthoDB" id="440553at2759"/>
<feature type="transmembrane region" description="Helical" evidence="5">
    <location>
        <begin position="331"/>
        <end position="349"/>
    </location>
</feature>
<protein>
    <submittedName>
        <fullName evidence="7">MFS multidrug transporter-like protein</fullName>
    </submittedName>
</protein>
<feature type="transmembrane region" description="Helical" evidence="5">
    <location>
        <begin position="84"/>
        <end position="105"/>
    </location>
</feature>
<feature type="transmembrane region" description="Helical" evidence="5">
    <location>
        <begin position="356"/>
        <end position="375"/>
    </location>
</feature>
<dbReference type="Gene3D" id="1.20.1720.10">
    <property type="entry name" value="Multidrug resistance protein D"/>
    <property type="match status" value="1"/>
</dbReference>
<dbReference type="PANTHER" id="PTHR23501">
    <property type="entry name" value="MAJOR FACILITATOR SUPERFAMILY"/>
    <property type="match status" value="1"/>
</dbReference>
<keyword evidence="3 5" id="KW-1133">Transmembrane helix</keyword>
<feature type="domain" description="Major facilitator superfamily (MFS) profile" evidence="6">
    <location>
        <begin position="19"/>
        <end position="470"/>
    </location>
</feature>
<keyword evidence="8" id="KW-1185">Reference proteome</keyword>
<evidence type="ECO:0000313" key="7">
    <source>
        <dbReference type="EMBL" id="KAF2795478.1"/>
    </source>
</evidence>
<feature type="transmembrane region" description="Helical" evidence="5">
    <location>
        <begin position="141"/>
        <end position="166"/>
    </location>
</feature>
<reference evidence="7" key="1">
    <citation type="journal article" date="2020" name="Stud. Mycol.">
        <title>101 Dothideomycetes genomes: a test case for predicting lifestyles and emergence of pathogens.</title>
        <authorList>
            <person name="Haridas S."/>
            <person name="Albert R."/>
            <person name="Binder M."/>
            <person name="Bloem J."/>
            <person name="Labutti K."/>
            <person name="Salamov A."/>
            <person name="Andreopoulos B."/>
            <person name="Baker S."/>
            <person name="Barry K."/>
            <person name="Bills G."/>
            <person name="Bluhm B."/>
            <person name="Cannon C."/>
            <person name="Castanera R."/>
            <person name="Culley D."/>
            <person name="Daum C."/>
            <person name="Ezra D."/>
            <person name="Gonzalez J."/>
            <person name="Henrissat B."/>
            <person name="Kuo A."/>
            <person name="Liang C."/>
            <person name="Lipzen A."/>
            <person name="Lutzoni F."/>
            <person name="Magnuson J."/>
            <person name="Mondo S."/>
            <person name="Nolan M."/>
            <person name="Ohm R."/>
            <person name="Pangilinan J."/>
            <person name="Park H.-J."/>
            <person name="Ramirez L."/>
            <person name="Alfaro M."/>
            <person name="Sun H."/>
            <person name="Tritt A."/>
            <person name="Yoshinaga Y."/>
            <person name="Zwiers L.-H."/>
            <person name="Turgeon B."/>
            <person name="Goodwin S."/>
            <person name="Spatafora J."/>
            <person name="Crous P."/>
            <person name="Grigoriev I."/>
        </authorList>
    </citation>
    <scope>NUCLEOTIDE SEQUENCE</scope>
    <source>
        <strain evidence="7">CBS 109.77</strain>
    </source>
</reference>
<proteinExistence type="predicted"/>
<gene>
    <name evidence="7" type="ORF">K505DRAFT_348567</name>
</gene>
<feature type="transmembrane region" description="Helical" evidence="5">
    <location>
        <begin position="289"/>
        <end position="311"/>
    </location>
</feature>
<feature type="transmembrane region" description="Helical" evidence="5">
    <location>
        <begin position="111"/>
        <end position="134"/>
    </location>
</feature>
<dbReference type="Proteomes" id="UP000799757">
    <property type="component" value="Unassembled WGS sequence"/>
</dbReference>
<dbReference type="PRINTS" id="PR01036">
    <property type="entry name" value="TCRTETB"/>
</dbReference>
<evidence type="ECO:0000256" key="3">
    <source>
        <dbReference type="ARBA" id="ARBA00022989"/>
    </source>
</evidence>
<keyword evidence="2 5" id="KW-0812">Transmembrane</keyword>
<feature type="transmembrane region" description="Helical" evidence="5">
    <location>
        <begin position="387"/>
        <end position="408"/>
    </location>
</feature>
<accession>A0A6A6XGU1</accession>
<evidence type="ECO:0000259" key="6">
    <source>
        <dbReference type="PROSITE" id="PS50850"/>
    </source>
</evidence>
<dbReference type="Pfam" id="PF07690">
    <property type="entry name" value="MFS_1"/>
    <property type="match status" value="1"/>
</dbReference>
<dbReference type="InterPro" id="IPR020846">
    <property type="entry name" value="MFS_dom"/>
</dbReference>
<sequence length="520" mass="56323">MDHSQVQSLYFSGWKLHGITFWLLVALFVAQMDTSVTSTAILEITDQLGDYEKSPWVFTAYMLTFCGFQLVWAKLSDILTRKTAMLGSLLIFTIFSGACAASQTLTQLIMFRWAQGVGGCGIFALTQLMFFELVPPSKWPLYVGLFTVVVALSLVVGPLIGGFISVHHQWRWIFLLNVPICSIALLGISFTIPSKLPTEPAANNSTGFSKASLRRVDVLGSTLLLGACILISTGLQQAGLGYAWTSVFVLPLLLVVPIFIVAFFAWEWYVTRRKTPEPVFPWRFCQSRICLGMVLNSFFSGAVLMICLVQIPQRYMTVNGLSPLHAAVRLLAFGAFVPGGCMIAAALMGKPKVPPAVLILIGAAFQLIGAIFLSRLPTHSQLYSPQYGFQVLLGLGVGFVSAGLILLVPFAMEKRDLGVGTASMAQFRVLGGLIGIAIAASLSIPQLHRHLASLLSPDLALAVLQKTENMAFLTAVGREKAQAVFGESFSLQIKLVIGFAAAQIPATAFMWTGQVVNTGE</sequence>
<feature type="transmembrane region" description="Helical" evidence="5">
    <location>
        <begin position="21"/>
        <end position="42"/>
    </location>
</feature>
<evidence type="ECO:0000256" key="1">
    <source>
        <dbReference type="ARBA" id="ARBA00004141"/>
    </source>
</evidence>
<evidence type="ECO:0000256" key="5">
    <source>
        <dbReference type="SAM" id="Phobius"/>
    </source>
</evidence>
<dbReference type="InterPro" id="IPR011701">
    <property type="entry name" value="MFS"/>
</dbReference>
<evidence type="ECO:0000256" key="4">
    <source>
        <dbReference type="ARBA" id="ARBA00023136"/>
    </source>
</evidence>
<keyword evidence="4 5" id="KW-0472">Membrane</keyword>
<comment type="subcellular location">
    <subcellularLocation>
        <location evidence="1">Membrane</location>
        <topology evidence="1">Multi-pass membrane protein</topology>
    </subcellularLocation>
</comment>